<dbReference type="PANTHER" id="PTHR11051:SF8">
    <property type="entry name" value="PROTEIN-GLUCOSYLGALACTOSYLHYDROXYLYSINE GLUCOSIDASE"/>
    <property type="match status" value="1"/>
</dbReference>
<dbReference type="GO" id="GO:0004553">
    <property type="term" value="F:hydrolase activity, hydrolyzing O-glycosyl compounds"/>
    <property type="evidence" value="ECO:0007669"/>
    <property type="project" value="TreeGrafter"/>
</dbReference>
<reference evidence="3" key="1">
    <citation type="submission" date="2021-02" db="EMBL/GenBank/DDBJ databases">
        <authorList>
            <person name="Nowell W R."/>
        </authorList>
    </citation>
    <scope>NUCLEOTIDE SEQUENCE</scope>
</reference>
<dbReference type="Proteomes" id="UP000663824">
    <property type="component" value="Unassembled WGS sequence"/>
</dbReference>
<evidence type="ECO:0000259" key="2">
    <source>
        <dbReference type="Pfam" id="PF03632"/>
    </source>
</evidence>
<evidence type="ECO:0000256" key="1">
    <source>
        <dbReference type="ARBA" id="ARBA00006768"/>
    </source>
</evidence>
<protein>
    <recommendedName>
        <fullName evidence="2">Glycoside hydrolase family 65 central catalytic domain-containing protein</fullName>
    </recommendedName>
</protein>
<dbReference type="EMBL" id="CAJNRE010011861">
    <property type="protein sequence ID" value="CAF2105275.1"/>
    <property type="molecule type" value="Genomic_DNA"/>
</dbReference>
<dbReference type="InterPro" id="IPR012341">
    <property type="entry name" value="6hp_glycosidase-like_sf"/>
</dbReference>
<dbReference type="GO" id="GO:0005975">
    <property type="term" value="P:carbohydrate metabolic process"/>
    <property type="evidence" value="ECO:0007669"/>
    <property type="project" value="InterPro"/>
</dbReference>
<dbReference type="Gene3D" id="1.50.10.10">
    <property type="match status" value="1"/>
</dbReference>
<dbReference type="Pfam" id="PF03632">
    <property type="entry name" value="Glyco_hydro_65m"/>
    <property type="match status" value="1"/>
</dbReference>
<feature type="domain" description="Glycoside hydrolase family 65 central catalytic" evidence="2">
    <location>
        <begin position="36"/>
        <end position="176"/>
    </location>
</feature>
<feature type="non-terminal residue" evidence="3">
    <location>
        <position position="1"/>
    </location>
</feature>
<comment type="caution">
    <text evidence="3">The sequence shown here is derived from an EMBL/GenBank/DDBJ whole genome shotgun (WGS) entry which is preliminary data.</text>
</comment>
<evidence type="ECO:0000313" key="3">
    <source>
        <dbReference type="EMBL" id="CAF2105275.1"/>
    </source>
</evidence>
<organism evidence="3 4">
    <name type="scientific">Rotaria magnacalcarata</name>
    <dbReference type="NCBI Taxonomy" id="392030"/>
    <lineage>
        <taxon>Eukaryota</taxon>
        <taxon>Metazoa</taxon>
        <taxon>Spiralia</taxon>
        <taxon>Gnathifera</taxon>
        <taxon>Rotifera</taxon>
        <taxon>Eurotatoria</taxon>
        <taxon>Bdelloidea</taxon>
        <taxon>Philodinida</taxon>
        <taxon>Philodinidae</taxon>
        <taxon>Rotaria</taxon>
    </lineage>
</organism>
<dbReference type="InterPro" id="IPR008928">
    <property type="entry name" value="6-hairpin_glycosidase_sf"/>
</dbReference>
<dbReference type="PANTHER" id="PTHR11051">
    <property type="entry name" value="GLYCOSYL HYDROLASE-RELATED"/>
    <property type="match status" value="1"/>
</dbReference>
<comment type="similarity">
    <text evidence="1">Belongs to the glycosyl hydrolase 65 family.</text>
</comment>
<accession>A0A816TTQ5</accession>
<dbReference type="AlphaFoldDB" id="A0A816TTQ5"/>
<sequence>MTSGKCERVSSEAITSSSKHLIKLWVGEDFCPLLLAKEILSYRIALRESAVHNARVFGYEGWRFPWESARTGIDVTPNCCPEVRLYEMHVTGDIAFAARQYIAATGNRDWLANELGGDLIYECARFWGSRAVYNNKKKQYEILTVLPPDEDALPFKNNSVFTNAVAALSIQLADSVSCITNKKTPQSWIDI</sequence>
<evidence type="ECO:0000313" key="4">
    <source>
        <dbReference type="Proteomes" id="UP000663824"/>
    </source>
</evidence>
<name>A0A816TTQ5_9BILA</name>
<dbReference type="InterPro" id="IPR005195">
    <property type="entry name" value="Glyco_hydro_65_M"/>
</dbReference>
<proteinExistence type="inferred from homology"/>
<dbReference type="SUPFAM" id="SSF48208">
    <property type="entry name" value="Six-hairpin glycosidases"/>
    <property type="match status" value="1"/>
</dbReference>
<gene>
    <name evidence="3" type="ORF">MBJ925_LOCUS23177</name>
</gene>